<feature type="region of interest" description="Disordered" evidence="4">
    <location>
        <begin position="279"/>
        <end position="306"/>
    </location>
</feature>
<accession>M1PPU3</accession>
<dbReference type="GO" id="GO:0006565">
    <property type="term" value="P:L-serine catabolic process"/>
    <property type="evidence" value="ECO:0007669"/>
    <property type="project" value="TreeGrafter"/>
</dbReference>
<reference evidence="6" key="1">
    <citation type="journal article" date="2013" name="Syst. Appl. Microbiol.">
        <title>New insights into the archaeal diversity of a hypersaline microbial mat obtained by a metagenomic approach.</title>
        <authorList>
            <person name="Lopez-Lopez A."/>
            <person name="Richter M."/>
            <person name="Pena A."/>
            <person name="Tamames J."/>
            <person name="Rossello-Mora R."/>
        </authorList>
    </citation>
    <scope>NUCLEOTIDE SEQUENCE</scope>
</reference>
<evidence type="ECO:0000259" key="5">
    <source>
        <dbReference type="Pfam" id="PF00291"/>
    </source>
</evidence>
<proteinExistence type="predicted"/>
<dbReference type="SUPFAM" id="SSF53686">
    <property type="entry name" value="Tryptophan synthase beta subunit-like PLP-dependent enzymes"/>
    <property type="match status" value="1"/>
</dbReference>
<dbReference type="Pfam" id="PF00291">
    <property type="entry name" value="PALP"/>
    <property type="match status" value="1"/>
</dbReference>
<feature type="domain" description="Tryptophan synthase beta chain-like PALP" evidence="5">
    <location>
        <begin position="69"/>
        <end position="373"/>
    </location>
</feature>
<keyword evidence="2" id="KW-0663">Pyridoxal phosphate</keyword>
<dbReference type="InterPro" id="IPR036052">
    <property type="entry name" value="TrpB-like_PALP_sf"/>
</dbReference>
<dbReference type="PANTHER" id="PTHR48078">
    <property type="entry name" value="THREONINE DEHYDRATASE, MITOCHONDRIAL-RELATED"/>
    <property type="match status" value="1"/>
</dbReference>
<dbReference type="GO" id="GO:0004794">
    <property type="term" value="F:threonine deaminase activity"/>
    <property type="evidence" value="ECO:0007669"/>
    <property type="project" value="TreeGrafter"/>
</dbReference>
<dbReference type="PANTHER" id="PTHR48078:SF6">
    <property type="entry name" value="L-THREONINE DEHYDRATASE CATABOLIC TDCB"/>
    <property type="match status" value="1"/>
</dbReference>
<dbReference type="InterPro" id="IPR050147">
    <property type="entry name" value="Ser/Thr_Dehydratase"/>
</dbReference>
<dbReference type="GO" id="GO:0003941">
    <property type="term" value="F:L-serine ammonia-lyase activity"/>
    <property type="evidence" value="ECO:0007669"/>
    <property type="project" value="TreeGrafter"/>
</dbReference>
<gene>
    <name evidence="6" type="ORF">FLSS-18_0005</name>
</gene>
<comment type="cofactor">
    <cofactor evidence="1">
        <name>pyridoxal 5'-phosphate</name>
        <dbReference type="ChEBI" id="CHEBI:597326"/>
    </cofactor>
</comment>
<dbReference type="InterPro" id="IPR001926">
    <property type="entry name" value="TrpB-like_PALP"/>
</dbReference>
<evidence type="ECO:0000256" key="4">
    <source>
        <dbReference type="SAM" id="MobiDB-lite"/>
    </source>
</evidence>
<organism evidence="6">
    <name type="scientific">uncultured organism</name>
    <dbReference type="NCBI Taxonomy" id="155900"/>
    <lineage>
        <taxon>unclassified sequences</taxon>
        <taxon>environmental samples</taxon>
    </lineage>
</organism>
<sequence length="424" mass="46323">MVKKRNFELECSSCGRSSSFGSYSCSACGGILLANIDLSGLKSPEDIFRRENPGIWKYSPVLPDISARITFFEGQTPCIETKSIGEELELNLYVKDEGRNPTGSFKDRTSSILTSVEKELGHRVASTTSSGNAAGSLALYSRLAGLDLVVFMFRPTPEKLTHTSSFDPLICLVRAEAESEVYRLHRRACEKFSWAELTTMSSANPYNVEGYKTISYEIYEDIGLPDAIVTPVGSGTLTIGIWKGFDELLRMGFIDRLPRLIGVQPERVNPISRAFAEAKDRVSPVDDPEETVATGAVTDNPGLSGDETLARVRETDGEMVSVGEERILDYWKSLPAREGIFAEPTGALSLAGLEVALEGGSIKSGEKVVCVNSASGFKDLSSFGSNSRGDRVVEIENNLEDVARLAEEFNLVGESRKNRPQKDE</sequence>
<dbReference type="Gene3D" id="3.40.50.1100">
    <property type="match status" value="2"/>
</dbReference>
<evidence type="ECO:0000256" key="1">
    <source>
        <dbReference type="ARBA" id="ARBA00001933"/>
    </source>
</evidence>
<evidence type="ECO:0000256" key="2">
    <source>
        <dbReference type="ARBA" id="ARBA00022898"/>
    </source>
</evidence>
<dbReference type="EMBL" id="JX684083">
    <property type="protein sequence ID" value="AGF93140.1"/>
    <property type="molecule type" value="Genomic_DNA"/>
</dbReference>
<name>M1PPU3_9ZZZZ</name>
<evidence type="ECO:0000313" key="6">
    <source>
        <dbReference type="EMBL" id="AGF93140.1"/>
    </source>
</evidence>
<dbReference type="AlphaFoldDB" id="M1PPU3"/>
<evidence type="ECO:0000256" key="3">
    <source>
        <dbReference type="ARBA" id="ARBA00023239"/>
    </source>
</evidence>
<protein>
    <submittedName>
        <fullName evidence="6">Threonine synthase</fullName>
        <ecNumber evidence="6">4.2.3.-</ecNumber>
    </submittedName>
</protein>
<dbReference type="GO" id="GO:0009097">
    <property type="term" value="P:isoleucine biosynthetic process"/>
    <property type="evidence" value="ECO:0007669"/>
    <property type="project" value="TreeGrafter"/>
</dbReference>
<dbReference type="CDD" id="cd01563">
    <property type="entry name" value="Thr-synth_1"/>
    <property type="match status" value="1"/>
</dbReference>
<dbReference type="GO" id="GO:0006567">
    <property type="term" value="P:L-threonine catabolic process"/>
    <property type="evidence" value="ECO:0007669"/>
    <property type="project" value="TreeGrafter"/>
</dbReference>
<dbReference type="EC" id="4.2.3.-" evidence="6"/>
<keyword evidence="3 6" id="KW-0456">Lyase</keyword>